<evidence type="ECO:0008006" key="3">
    <source>
        <dbReference type="Google" id="ProtNLM"/>
    </source>
</evidence>
<reference evidence="2" key="1">
    <citation type="journal article" date="2019" name="Int. J. Syst. Evol. Microbiol.">
        <title>The Global Catalogue of Microorganisms (GCM) 10K type strain sequencing project: providing services to taxonomists for standard genome sequencing and annotation.</title>
        <authorList>
            <consortium name="The Broad Institute Genomics Platform"/>
            <consortium name="The Broad Institute Genome Sequencing Center for Infectious Disease"/>
            <person name="Wu L."/>
            <person name="Ma J."/>
        </authorList>
    </citation>
    <scope>NUCLEOTIDE SEQUENCE [LARGE SCALE GENOMIC DNA]</scope>
    <source>
        <strain evidence="2">XZYJ18</strain>
    </source>
</reference>
<dbReference type="Proteomes" id="UP001595923">
    <property type="component" value="Unassembled WGS sequence"/>
</dbReference>
<comment type="caution">
    <text evidence="1">The sequence shown here is derived from an EMBL/GenBank/DDBJ whole genome shotgun (WGS) entry which is preliminary data.</text>
</comment>
<accession>A0ABV9DU46</accession>
<keyword evidence="2" id="KW-1185">Reference proteome</keyword>
<protein>
    <recommendedName>
        <fullName evidence="3">DUF885 domain-containing protein</fullName>
    </recommendedName>
</protein>
<evidence type="ECO:0000313" key="2">
    <source>
        <dbReference type="Proteomes" id="UP001595923"/>
    </source>
</evidence>
<name>A0ABV9DU46_9ACTN</name>
<sequence>MTATAPDREQGWVRDYALLALRIDRRMAGPSGGTVLIYRGPDAWRDRVRAEEPPPAGRLAEDADRLLEDPPFQPARAAYLAAQVRALRAVARRLDGHQAPLPQYARQCLGVDVERLPESDFEQAHDRLDAALPAGAGTLHQRLHAWQAHHTLAPGHMDRLPGLVRRAVAETRARTDAAVVPLPAGEEVGCEVVPDAHYLAAGHHHGGLRSTIFVNGALPFNLADLLYVVAHEGHPGHIAESLLKERHLIDGQGRTDQWVRFMVAPSFVLSEGLGLHAQEVVFPGDQAQAWLTDNVFGEYGIAPDGSDFAEIHRARNALWGVWANAALLAAEGRPEAEVAAYLARWALLGETGTGAAMAAVATPAMSLYIFGYYHGWRILRSWLDHPDRHRRVRRLLTEQLLPADLEAGDPR</sequence>
<dbReference type="RefSeq" id="WP_378573239.1">
    <property type="nucleotide sequence ID" value="NZ_JBHSFQ010000007.1"/>
</dbReference>
<gene>
    <name evidence="1" type="ORF">ACFO4E_10170</name>
</gene>
<evidence type="ECO:0000313" key="1">
    <source>
        <dbReference type="EMBL" id="MFC4562220.1"/>
    </source>
</evidence>
<organism evidence="1 2">
    <name type="scientific">Nocardiopsis mangrovi</name>
    <dbReference type="NCBI Taxonomy" id="1179818"/>
    <lineage>
        <taxon>Bacteria</taxon>
        <taxon>Bacillati</taxon>
        <taxon>Actinomycetota</taxon>
        <taxon>Actinomycetes</taxon>
        <taxon>Streptosporangiales</taxon>
        <taxon>Nocardiopsidaceae</taxon>
        <taxon>Nocardiopsis</taxon>
    </lineage>
</organism>
<proteinExistence type="predicted"/>
<dbReference type="EMBL" id="JBHSFQ010000007">
    <property type="protein sequence ID" value="MFC4562220.1"/>
    <property type="molecule type" value="Genomic_DNA"/>
</dbReference>